<evidence type="ECO:0000313" key="1">
    <source>
        <dbReference type="EMBL" id="RKF78126.1"/>
    </source>
</evidence>
<comment type="caution">
    <text evidence="1">The sequence shown here is derived from an EMBL/GenBank/DDBJ whole genome shotgun (WGS) entry which is preliminary data.</text>
</comment>
<organism evidence="1 2">
    <name type="scientific">Golovinomyces cichoracearum</name>
    <dbReference type="NCBI Taxonomy" id="62708"/>
    <lineage>
        <taxon>Eukaryota</taxon>
        <taxon>Fungi</taxon>
        <taxon>Dikarya</taxon>
        <taxon>Ascomycota</taxon>
        <taxon>Pezizomycotina</taxon>
        <taxon>Leotiomycetes</taxon>
        <taxon>Erysiphales</taxon>
        <taxon>Erysiphaceae</taxon>
        <taxon>Golovinomyces</taxon>
    </lineage>
</organism>
<protein>
    <submittedName>
        <fullName evidence="1">Uncharacterized protein</fullName>
    </submittedName>
</protein>
<feature type="non-terminal residue" evidence="1">
    <location>
        <position position="1"/>
    </location>
</feature>
<gene>
    <name evidence="1" type="ORF">GcM3_066004</name>
</gene>
<name>A0A420IU94_9PEZI</name>
<sequence>PTKSFRIKDESLRSSVLVFRHSQDFRIPQFQTKSNISEDLVIEFVKSILSSNMESGYYSFV</sequence>
<keyword evidence="2" id="KW-1185">Reference proteome</keyword>
<reference evidence="1 2" key="1">
    <citation type="journal article" date="2018" name="BMC Genomics">
        <title>Comparative genome analyses reveal sequence features reflecting distinct modes of host-adaptation between dicot and monocot powdery mildew.</title>
        <authorList>
            <person name="Wu Y."/>
            <person name="Ma X."/>
            <person name="Pan Z."/>
            <person name="Kale S.D."/>
            <person name="Song Y."/>
            <person name="King H."/>
            <person name="Zhang Q."/>
            <person name="Presley C."/>
            <person name="Deng X."/>
            <person name="Wei C.I."/>
            <person name="Xiao S."/>
        </authorList>
    </citation>
    <scope>NUCLEOTIDE SEQUENCE [LARGE SCALE GENOMIC DNA]</scope>
    <source>
        <strain evidence="1">UMSG3</strain>
    </source>
</reference>
<dbReference type="AlphaFoldDB" id="A0A420IU94"/>
<proteinExistence type="predicted"/>
<dbReference type="EMBL" id="MCBQ01006700">
    <property type="protein sequence ID" value="RKF78126.1"/>
    <property type="molecule type" value="Genomic_DNA"/>
</dbReference>
<accession>A0A420IU94</accession>
<dbReference type="Proteomes" id="UP000283383">
    <property type="component" value="Unassembled WGS sequence"/>
</dbReference>
<evidence type="ECO:0000313" key="2">
    <source>
        <dbReference type="Proteomes" id="UP000283383"/>
    </source>
</evidence>